<dbReference type="Proteomes" id="UP001528040">
    <property type="component" value="Unassembled WGS sequence"/>
</dbReference>
<name>A0ABT4W4R8_9RHOB</name>
<keyword evidence="1" id="KW-0472">Membrane</keyword>
<accession>A0ABT4W4R8</accession>
<keyword evidence="1" id="KW-1133">Transmembrane helix</keyword>
<reference evidence="2 3" key="1">
    <citation type="submission" date="2023-01" db="EMBL/GenBank/DDBJ databases">
        <authorList>
            <person name="Yoon J.-W."/>
        </authorList>
    </citation>
    <scope>NUCLEOTIDE SEQUENCE [LARGE SCALE GENOMIC DNA]</scope>
    <source>
        <strain evidence="2 3">KMU-50</strain>
    </source>
</reference>
<evidence type="ECO:0000256" key="1">
    <source>
        <dbReference type="SAM" id="Phobius"/>
    </source>
</evidence>
<evidence type="ECO:0000313" key="2">
    <source>
        <dbReference type="EMBL" id="MDA5095520.1"/>
    </source>
</evidence>
<proteinExistence type="predicted"/>
<keyword evidence="3" id="KW-1185">Reference proteome</keyword>
<organism evidence="2 3">
    <name type="scientific">Aliiroseovarius salicola</name>
    <dbReference type="NCBI Taxonomy" id="3009082"/>
    <lineage>
        <taxon>Bacteria</taxon>
        <taxon>Pseudomonadati</taxon>
        <taxon>Pseudomonadota</taxon>
        <taxon>Alphaproteobacteria</taxon>
        <taxon>Rhodobacterales</taxon>
        <taxon>Paracoccaceae</taxon>
        <taxon>Aliiroseovarius</taxon>
    </lineage>
</organism>
<feature type="transmembrane region" description="Helical" evidence="1">
    <location>
        <begin position="64"/>
        <end position="81"/>
    </location>
</feature>
<dbReference type="EMBL" id="JAQIIO010000011">
    <property type="protein sequence ID" value="MDA5095520.1"/>
    <property type="molecule type" value="Genomic_DNA"/>
</dbReference>
<evidence type="ECO:0000313" key="3">
    <source>
        <dbReference type="Proteomes" id="UP001528040"/>
    </source>
</evidence>
<feature type="transmembrane region" description="Helical" evidence="1">
    <location>
        <begin position="86"/>
        <end position="103"/>
    </location>
</feature>
<sequence length="165" mass="17848">MIAIVVYLAMVLWSLPIISGDAGGLMPFDLRPGGYSYDEAQEFLSALGPQGRTHYLGPQHWLDLFYPGLMALSLVLAYLILFARKWAVLFSAVAVLAAVFDWAENSAVAEMLNAGVDGVSESLVGWASVLTILKSGAVTLAMLLLLLGCGRVLVRRYQERSVKGN</sequence>
<feature type="transmembrane region" description="Helical" evidence="1">
    <location>
        <begin position="123"/>
        <end position="147"/>
    </location>
</feature>
<comment type="caution">
    <text evidence="2">The sequence shown here is derived from an EMBL/GenBank/DDBJ whole genome shotgun (WGS) entry which is preliminary data.</text>
</comment>
<gene>
    <name evidence="2" type="ORF">O2N63_15630</name>
</gene>
<keyword evidence="1" id="KW-0812">Transmembrane</keyword>
<protein>
    <recommendedName>
        <fullName evidence="4">ABC transporter permease</fullName>
    </recommendedName>
</protein>
<dbReference type="RefSeq" id="WP_271055228.1">
    <property type="nucleotide sequence ID" value="NZ_JAQIIO010000011.1"/>
</dbReference>
<evidence type="ECO:0008006" key="4">
    <source>
        <dbReference type="Google" id="ProtNLM"/>
    </source>
</evidence>